<dbReference type="Pfam" id="PF00929">
    <property type="entry name" value="RNase_T"/>
    <property type="match status" value="1"/>
</dbReference>
<evidence type="ECO:0000256" key="4">
    <source>
        <dbReference type="ARBA" id="ARBA00022801"/>
    </source>
</evidence>
<evidence type="ECO:0000256" key="6">
    <source>
        <dbReference type="ARBA" id="ARBA00023242"/>
    </source>
</evidence>
<dbReference type="SUPFAM" id="SSF53098">
    <property type="entry name" value="Ribonuclease H-like"/>
    <property type="match status" value="1"/>
</dbReference>
<evidence type="ECO:0000256" key="2">
    <source>
        <dbReference type="ARBA" id="ARBA00006357"/>
    </source>
</evidence>
<evidence type="ECO:0000256" key="3">
    <source>
        <dbReference type="ARBA" id="ARBA00022722"/>
    </source>
</evidence>
<proteinExistence type="inferred from homology"/>
<dbReference type="CDD" id="cd06145">
    <property type="entry name" value="REX1_like"/>
    <property type="match status" value="1"/>
</dbReference>
<name>A0A5E4PNT6_9NEOP</name>
<evidence type="ECO:0000256" key="5">
    <source>
        <dbReference type="ARBA" id="ARBA00022839"/>
    </source>
</evidence>
<dbReference type="InterPro" id="IPR012337">
    <property type="entry name" value="RNaseH-like_sf"/>
</dbReference>
<dbReference type="AlphaFoldDB" id="A0A5E4PNT6"/>
<keyword evidence="6" id="KW-0539">Nucleus</keyword>
<evidence type="ECO:0000313" key="9">
    <source>
        <dbReference type="Proteomes" id="UP000324832"/>
    </source>
</evidence>
<dbReference type="InterPro" id="IPR036397">
    <property type="entry name" value="RNaseH_sf"/>
</dbReference>
<dbReference type="PANTHER" id="PTHR12801">
    <property type="entry name" value="RNA EXONUCLEASE REXO1 / RECO3 FAMILY MEMBER-RELATED"/>
    <property type="match status" value="1"/>
</dbReference>
<evidence type="ECO:0000259" key="7">
    <source>
        <dbReference type="SMART" id="SM00479"/>
    </source>
</evidence>
<gene>
    <name evidence="8" type="ORF">LSINAPIS_LOCUS493</name>
</gene>
<dbReference type="GO" id="GO:0004527">
    <property type="term" value="F:exonuclease activity"/>
    <property type="evidence" value="ECO:0007669"/>
    <property type="project" value="UniProtKB-KW"/>
</dbReference>
<evidence type="ECO:0000256" key="1">
    <source>
        <dbReference type="ARBA" id="ARBA00004123"/>
    </source>
</evidence>
<reference evidence="8 9" key="1">
    <citation type="submission" date="2017-07" db="EMBL/GenBank/DDBJ databases">
        <authorList>
            <person name="Talla V."/>
            <person name="Backstrom N."/>
        </authorList>
    </citation>
    <scope>NUCLEOTIDE SEQUENCE [LARGE SCALE GENOMIC DNA]</scope>
</reference>
<keyword evidence="3" id="KW-0540">Nuclease</keyword>
<sequence length="614" mass="69762">MSVLVASDEPLKKKRCIRYPEPNEKSPHKNSSNYVGKLNGISKPKFRLKNAGKFASLSQDCGGRLPLVLTDIQNLLLHSFLGNQNHTHPARWYHFDNSSHISQTMCIIFEGISINHWKTFKEKSKFDKLFNNCVEIFTPAIYNGSLVKDLALVPLSQTEKETLIQKYGDMNSAMDVRKDIMMKGEFLTNGEDTSMNKTNPEFNINDNFPRTKLILSSYQLIEENYPVPLKGKFKKMYADYVLSKNKYEAVTPKSPMFGLDCEMCITKAGSELTRVSVVNENYEVVYESFVKPYNNITDYLTRFSGITESSLSNVTKRLEDVQNDLRELLPPDAILIGQSLNFDLHALKMMHPYVIDTSCIYNFSGDRGRKTKLKILAKEFLNEDIQTGKSGHCSAEDALTALKLVQLKLSKCIEFGDSVQKRRQCFKERLIEQASKPEYGMSIFNHIIEQEKTALVVGCDNITGDYHSYLSQAKNSLSNHLKKKKLKKVKLSTVDTVEEVISTVTDSVNDYNFIMAHLKIDDSEHDDVSQKISEVDRHIEHIWESLNDAALCVVIFGGTTEDNDMYSFNENILTPKGIYLADNEVVTQLCFVQFYTFTFGAFDSEGGNLAIRKS</sequence>
<dbReference type="InterPro" id="IPR047021">
    <property type="entry name" value="REXO1/3/4-like"/>
</dbReference>
<comment type="similarity">
    <text evidence="2">Belongs to the REXO1/REXO3 family.</text>
</comment>
<keyword evidence="5" id="KW-0269">Exonuclease</keyword>
<dbReference type="EMBL" id="FZQP02000016">
    <property type="protein sequence ID" value="VVC86721.1"/>
    <property type="molecule type" value="Genomic_DNA"/>
</dbReference>
<dbReference type="PANTHER" id="PTHR12801:SF82">
    <property type="entry name" value="RNA EXONUCLEASE 5"/>
    <property type="match status" value="1"/>
</dbReference>
<dbReference type="Gene3D" id="3.30.420.10">
    <property type="entry name" value="Ribonuclease H-like superfamily/Ribonuclease H"/>
    <property type="match status" value="1"/>
</dbReference>
<keyword evidence="9" id="KW-1185">Reference proteome</keyword>
<dbReference type="GO" id="GO:0005634">
    <property type="term" value="C:nucleus"/>
    <property type="evidence" value="ECO:0007669"/>
    <property type="project" value="UniProtKB-SubCell"/>
</dbReference>
<dbReference type="InterPro" id="IPR034922">
    <property type="entry name" value="REX1-like_exo"/>
</dbReference>
<dbReference type="SMART" id="SM00479">
    <property type="entry name" value="EXOIII"/>
    <property type="match status" value="1"/>
</dbReference>
<keyword evidence="4" id="KW-0378">Hydrolase</keyword>
<organism evidence="8 9">
    <name type="scientific">Leptidea sinapis</name>
    <dbReference type="NCBI Taxonomy" id="189913"/>
    <lineage>
        <taxon>Eukaryota</taxon>
        <taxon>Metazoa</taxon>
        <taxon>Ecdysozoa</taxon>
        <taxon>Arthropoda</taxon>
        <taxon>Hexapoda</taxon>
        <taxon>Insecta</taxon>
        <taxon>Pterygota</taxon>
        <taxon>Neoptera</taxon>
        <taxon>Endopterygota</taxon>
        <taxon>Lepidoptera</taxon>
        <taxon>Glossata</taxon>
        <taxon>Ditrysia</taxon>
        <taxon>Papilionoidea</taxon>
        <taxon>Pieridae</taxon>
        <taxon>Dismorphiinae</taxon>
        <taxon>Leptidea</taxon>
    </lineage>
</organism>
<evidence type="ECO:0000313" key="8">
    <source>
        <dbReference type="EMBL" id="VVC86721.1"/>
    </source>
</evidence>
<dbReference type="FunFam" id="3.30.420.10:FF:000019">
    <property type="entry name" value="RNA exonuclease NEF-sp"/>
    <property type="match status" value="1"/>
</dbReference>
<accession>A0A5E4PNT6</accession>
<comment type="subcellular location">
    <subcellularLocation>
        <location evidence="1">Nucleus</location>
    </subcellularLocation>
</comment>
<dbReference type="InterPro" id="IPR013520">
    <property type="entry name" value="Ribonucl_H"/>
</dbReference>
<dbReference type="GO" id="GO:0003676">
    <property type="term" value="F:nucleic acid binding"/>
    <property type="evidence" value="ECO:0007669"/>
    <property type="project" value="InterPro"/>
</dbReference>
<dbReference type="Proteomes" id="UP000324832">
    <property type="component" value="Unassembled WGS sequence"/>
</dbReference>
<feature type="non-terminal residue" evidence="8">
    <location>
        <position position="614"/>
    </location>
</feature>
<feature type="domain" description="Exonuclease" evidence="7">
    <location>
        <begin position="255"/>
        <end position="414"/>
    </location>
</feature>
<protein>
    <recommendedName>
        <fullName evidence="7">Exonuclease domain-containing protein</fullName>
    </recommendedName>
</protein>